<evidence type="ECO:0000256" key="4">
    <source>
        <dbReference type="ARBA" id="ARBA00022837"/>
    </source>
</evidence>
<keyword evidence="5" id="KW-0732">Signal</keyword>
<feature type="signal peptide" evidence="5">
    <location>
        <begin position="1"/>
        <end position="22"/>
    </location>
</feature>
<proteinExistence type="inferred from homology"/>
<dbReference type="AlphaFoldDB" id="A0A9X2T5G0"/>
<organism evidence="7 8">
    <name type="scientific">Ancylobacter mangrovi</name>
    <dbReference type="NCBI Taxonomy" id="2972472"/>
    <lineage>
        <taxon>Bacteria</taxon>
        <taxon>Pseudomonadati</taxon>
        <taxon>Pseudomonadota</taxon>
        <taxon>Alphaproteobacteria</taxon>
        <taxon>Hyphomicrobiales</taxon>
        <taxon>Xanthobacteraceae</taxon>
        <taxon>Ancylobacter</taxon>
    </lineage>
</organism>
<dbReference type="RefSeq" id="WP_258730828.1">
    <property type="nucleotide sequence ID" value="NZ_JANTHZ010000001.1"/>
</dbReference>
<comment type="similarity">
    <text evidence="1">Belongs to the sulfatase family.</text>
</comment>
<name>A0A9X2T5G0_9HYPH</name>
<evidence type="ECO:0000313" key="8">
    <source>
        <dbReference type="Proteomes" id="UP001151088"/>
    </source>
</evidence>
<dbReference type="PROSITE" id="PS00523">
    <property type="entry name" value="SULFATASE_1"/>
    <property type="match status" value="1"/>
</dbReference>
<dbReference type="Gene3D" id="3.40.720.10">
    <property type="entry name" value="Alkaline Phosphatase, subunit A"/>
    <property type="match status" value="1"/>
</dbReference>
<sequence length="787" mass="86153">MKTLCLAVSLVLASFGATGASAQGTGSDTLQPDRTVLPMPLPPFGGTIGETYKESTADWPKLPTPPQGAPNVVLILLDDVGYGQTSTFGGPVPTPSLDALAAEGLRFTEFHTTAICGPSRASLITGRNHHNSGSGFLAEWATGYPSYDNLIPRSAATIGSILKYNGYSTAWFGKNHNTPDWESSVVGPFDRWPTGLGFDYFYGFIGGETNQYYPVLFENTTAVEPARSPAQGYHFMTDMTDKAIGWMRYSKSVAPQKPFLLYFAPGAAHAPHQPPTEWRDKFKGKFDAGWDAMRDETFKRQLALGVVPPGTRLTARPDWARPWNSLTDTQRKVYAAFMENYAGYLAFTDHEVGRLVDAIHALPDADNTLVIYIVGDNGASSEGGFDGTVNEVKIFNGFAKQDLSEIAAHLDELGGPKTEPHYQVEWAWAGNTPFQWVKQVASHLGGTRNPMVVSWPARIRDTGGIRPQFTHLIDVLPTVLEAAHLPAPKSVDGIEQKPMDGVSFLSTFESAEAPEVRTRQYFEVFSNRSIYDGGWKANAQHTLPWRQDYAPGNWNLDRWELYNLNEDYSESVDLAAEMPDKLKEMKALFREEADKYHVYPLDDRGAQRLLEPKPTPSDPGRTHFVFYAGATRLAETAAPNTKNKSHTITAGIEVPQDGAEGIIVAEGGISSGFALFVREGKLVYHYNWFDEDRSEIVSAEPVPAGKSTVRMDFAYDGASGETGKGGTVTLHVNDRQVGSGPVHKTVPGRFGIETFGIGEDSGSPVANSYQPPFRFTGGIDEVVIDLK</sequence>
<keyword evidence="2" id="KW-0479">Metal-binding</keyword>
<dbReference type="CDD" id="cd16025">
    <property type="entry name" value="PAS_like"/>
    <property type="match status" value="1"/>
</dbReference>
<dbReference type="Pfam" id="PF00884">
    <property type="entry name" value="Sulfatase"/>
    <property type="match status" value="1"/>
</dbReference>
<dbReference type="GO" id="GO:0046872">
    <property type="term" value="F:metal ion binding"/>
    <property type="evidence" value="ECO:0007669"/>
    <property type="project" value="UniProtKB-KW"/>
</dbReference>
<dbReference type="InterPro" id="IPR024607">
    <property type="entry name" value="Sulfatase_CS"/>
</dbReference>
<gene>
    <name evidence="7" type="ORF">NVS89_02150</name>
</gene>
<keyword evidence="4" id="KW-0106">Calcium</keyword>
<accession>A0A9X2T5G0</accession>
<dbReference type="InterPro" id="IPR050738">
    <property type="entry name" value="Sulfatase"/>
</dbReference>
<dbReference type="Proteomes" id="UP001151088">
    <property type="component" value="Unassembled WGS sequence"/>
</dbReference>
<keyword evidence="3" id="KW-0378">Hydrolase</keyword>
<comment type="caution">
    <text evidence="7">The sequence shown here is derived from an EMBL/GenBank/DDBJ whole genome shotgun (WGS) entry which is preliminary data.</text>
</comment>
<reference evidence="7" key="1">
    <citation type="submission" date="2022-08" db="EMBL/GenBank/DDBJ databases">
        <authorList>
            <person name="Li F."/>
        </authorList>
    </citation>
    <scope>NUCLEOTIDE SEQUENCE</scope>
    <source>
        <strain evidence="7">MQZ15Z-1</strain>
    </source>
</reference>
<feature type="domain" description="Sulfatase N-terminal" evidence="6">
    <location>
        <begin position="70"/>
        <end position="484"/>
    </location>
</feature>
<dbReference type="Gene3D" id="3.30.1120.10">
    <property type="match status" value="1"/>
</dbReference>
<evidence type="ECO:0000256" key="3">
    <source>
        <dbReference type="ARBA" id="ARBA00022801"/>
    </source>
</evidence>
<evidence type="ECO:0000256" key="5">
    <source>
        <dbReference type="SAM" id="SignalP"/>
    </source>
</evidence>
<keyword evidence="8" id="KW-1185">Reference proteome</keyword>
<dbReference type="EMBL" id="JANTHZ010000001">
    <property type="protein sequence ID" value="MCS0493883.1"/>
    <property type="molecule type" value="Genomic_DNA"/>
</dbReference>
<dbReference type="GO" id="GO:0016787">
    <property type="term" value="F:hydrolase activity"/>
    <property type="evidence" value="ECO:0007669"/>
    <property type="project" value="UniProtKB-KW"/>
</dbReference>
<evidence type="ECO:0000256" key="1">
    <source>
        <dbReference type="ARBA" id="ARBA00008779"/>
    </source>
</evidence>
<evidence type="ECO:0000259" key="6">
    <source>
        <dbReference type="Pfam" id="PF00884"/>
    </source>
</evidence>
<dbReference type="InterPro" id="IPR017850">
    <property type="entry name" value="Alkaline_phosphatase_core_sf"/>
</dbReference>
<evidence type="ECO:0000256" key="2">
    <source>
        <dbReference type="ARBA" id="ARBA00022723"/>
    </source>
</evidence>
<dbReference type="SUPFAM" id="SSF53649">
    <property type="entry name" value="Alkaline phosphatase-like"/>
    <property type="match status" value="1"/>
</dbReference>
<dbReference type="InterPro" id="IPR000917">
    <property type="entry name" value="Sulfatase_N"/>
</dbReference>
<dbReference type="PANTHER" id="PTHR42693:SF43">
    <property type="entry name" value="BLL2667 PROTEIN"/>
    <property type="match status" value="1"/>
</dbReference>
<feature type="chain" id="PRO_5040897376" evidence="5">
    <location>
        <begin position="23"/>
        <end position="787"/>
    </location>
</feature>
<protein>
    <submittedName>
        <fullName evidence="7">Arylsulfatase</fullName>
    </submittedName>
</protein>
<evidence type="ECO:0000313" key="7">
    <source>
        <dbReference type="EMBL" id="MCS0493883.1"/>
    </source>
</evidence>
<dbReference type="PANTHER" id="PTHR42693">
    <property type="entry name" value="ARYLSULFATASE FAMILY MEMBER"/>
    <property type="match status" value="1"/>
</dbReference>